<reference evidence="1" key="1">
    <citation type="submission" date="2018-02" db="EMBL/GenBank/DDBJ databases">
        <title>Rhizophora mucronata_Transcriptome.</title>
        <authorList>
            <person name="Meera S.P."/>
            <person name="Sreeshan A."/>
            <person name="Augustine A."/>
        </authorList>
    </citation>
    <scope>NUCLEOTIDE SEQUENCE</scope>
    <source>
        <tissue evidence="1">Leaf</tissue>
    </source>
</reference>
<dbReference type="AlphaFoldDB" id="A0A2P2JEV1"/>
<protein>
    <submittedName>
        <fullName evidence="1">Uncharacterized protein</fullName>
    </submittedName>
</protein>
<evidence type="ECO:0000313" key="1">
    <source>
        <dbReference type="EMBL" id="MBW91980.1"/>
    </source>
</evidence>
<dbReference type="EMBL" id="GGEC01011497">
    <property type="protein sequence ID" value="MBW91980.1"/>
    <property type="molecule type" value="Transcribed_RNA"/>
</dbReference>
<name>A0A2P2JEV1_RHIMU</name>
<organism evidence="1">
    <name type="scientific">Rhizophora mucronata</name>
    <name type="common">Asiatic mangrove</name>
    <dbReference type="NCBI Taxonomy" id="61149"/>
    <lineage>
        <taxon>Eukaryota</taxon>
        <taxon>Viridiplantae</taxon>
        <taxon>Streptophyta</taxon>
        <taxon>Embryophyta</taxon>
        <taxon>Tracheophyta</taxon>
        <taxon>Spermatophyta</taxon>
        <taxon>Magnoliopsida</taxon>
        <taxon>eudicotyledons</taxon>
        <taxon>Gunneridae</taxon>
        <taxon>Pentapetalae</taxon>
        <taxon>rosids</taxon>
        <taxon>fabids</taxon>
        <taxon>Malpighiales</taxon>
        <taxon>Rhizophoraceae</taxon>
        <taxon>Rhizophora</taxon>
    </lineage>
</organism>
<sequence length="69" mass="7689">MKRFLKLALPAKLQNNNAVSNSIHKFTLLLQVTKQRKGSLSPSIPAQPIDQNIVSPTRGPYSILNHLLK</sequence>
<accession>A0A2P2JEV1</accession>
<proteinExistence type="predicted"/>